<evidence type="ECO:0000313" key="11">
    <source>
        <dbReference type="EMBL" id="EPE37504.1"/>
    </source>
</evidence>
<evidence type="ECO:0000256" key="7">
    <source>
        <dbReference type="ARBA" id="ARBA00040167"/>
    </source>
</evidence>
<dbReference type="InterPro" id="IPR003754">
    <property type="entry name" value="4pyrrol_synth_uPrphyn_synth"/>
</dbReference>
<evidence type="ECO:0000256" key="4">
    <source>
        <dbReference type="ARBA" id="ARBA00023239"/>
    </source>
</evidence>
<dbReference type="InterPro" id="IPR039793">
    <property type="entry name" value="UROS/Hem4"/>
</dbReference>
<evidence type="ECO:0000313" key="12">
    <source>
        <dbReference type="Proteomes" id="UP000053688"/>
    </source>
</evidence>
<dbReference type="RefSeq" id="WP_016504136.1">
    <property type="nucleotide sequence ID" value="NZ_AMSD01000002.1"/>
</dbReference>
<dbReference type="InterPro" id="IPR036108">
    <property type="entry name" value="4pyrrol_syn_uPrphyn_synt_sf"/>
</dbReference>
<dbReference type="GO" id="GO:0004852">
    <property type="term" value="F:uroporphyrinogen-III synthase activity"/>
    <property type="evidence" value="ECO:0007669"/>
    <property type="project" value="UniProtKB-UniRule"/>
</dbReference>
<dbReference type="Pfam" id="PF02602">
    <property type="entry name" value="HEM4"/>
    <property type="match status" value="1"/>
</dbReference>
<dbReference type="SUPFAM" id="SSF69618">
    <property type="entry name" value="HemD-like"/>
    <property type="match status" value="1"/>
</dbReference>
<protein>
    <recommendedName>
        <fullName evidence="7 9">Uroporphyrinogen-III synthase</fullName>
        <ecNumber evidence="3 9">4.2.1.75</ecNumber>
    </recommendedName>
</protein>
<keyword evidence="12" id="KW-1185">Reference proteome</keyword>
<dbReference type="GO" id="GO:0006782">
    <property type="term" value="P:protoporphyrinogen IX biosynthetic process"/>
    <property type="evidence" value="ECO:0007669"/>
    <property type="project" value="UniProtKB-UniRule"/>
</dbReference>
<dbReference type="eggNOG" id="COG1587">
    <property type="taxonomic scope" value="Bacteria"/>
</dbReference>
<sequence>MTVVLVTRPDKQGEILCQKLAMKNIVSIYNPLILIQPELQLRIISLAKKLHTFDIIIAVSQHAVTYMQKTIASSSLVWPKSAEYFAIGKKTAQILSKATQQIVHYPKENDSEHLLSMSELSHVKNKKVSILRGNGGRELIFETLSKRQAIVRYQQIYQRVLLPLENSNIQILQWKNKGVDSLVVTSTFQLKFLLSQIIEPYHRIWFQGLDLFVPSKRIVFDAKKMGFNYVISTGSASNAKLVKALCRKNRKLFYG</sequence>
<dbReference type="EC" id="4.2.1.75" evidence="3 9"/>
<evidence type="ECO:0000256" key="6">
    <source>
        <dbReference type="ARBA" id="ARBA00037589"/>
    </source>
</evidence>
<dbReference type="UniPathway" id="UPA00251">
    <property type="reaction ID" value="UER00320"/>
</dbReference>
<accession>S3DK28</accession>
<dbReference type="CDD" id="cd06578">
    <property type="entry name" value="HemD"/>
    <property type="match status" value="1"/>
</dbReference>
<evidence type="ECO:0000256" key="1">
    <source>
        <dbReference type="ARBA" id="ARBA00004772"/>
    </source>
</evidence>
<dbReference type="PANTHER" id="PTHR38042">
    <property type="entry name" value="UROPORPHYRINOGEN-III SYNTHASE, CHLOROPLASTIC"/>
    <property type="match status" value="1"/>
</dbReference>
<comment type="catalytic activity">
    <reaction evidence="8 9">
        <text>hydroxymethylbilane = uroporphyrinogen III + H2O</text>
        <dbReference type="Rhea" id="RHEA:18965"/>
        <dbReference type="ChEBI" id="CHEBI:15377"/>
        <dbReference type="ChEBI" id="CHEBI:57308"/>
        <dbReference type="ChEBI" id="CHEBI:57845"/>
        <dbReference type="EC" id="4.2.1.75"/>
    </reaction>
</comment>
<dbReference type="EMBL" id="AMSD01000002">
    <property type="protein sequence ID" value="EPE37504.1"/>
    <property type="molecule type" value="Genomic_DNA"/>
</dbReference>
<evidence type="ECO:0000256" key="9">
    <source>
        <dbReference type="RuleBase" id="RU366031"/>
    </source>
</evidence>
<evidence type="ECO:0000256" key="8">
    <source>
        <dbReference type="ARBA" id="ARBA00048617"/>
    </source>
</evidence>
<feature type="domain" description="Tetrapyrrole biosynthesis uroporphyrinogen III synthase" evidence="10">
    <location>
        <begin position="27"/>
        <end position="232"/>
    </location>
</feature>
<dbReference type="AlphaFoldDB" id="S3DK28"/>
<evidence type="ECO:0000256" key="2">
    <source>
        <dbReference type="ARBA" id="ARBA00008133"/>
    </source>
</evidence>
<comment type="pathway">
    <text evidence="1 9">Porphyrin-containing compound metabolism; protoporphyrin-IX biosynthesis; coproporphyrinogen-III from 5-aminolevulinate: step 3/4.</text>
</comment>
<dbReference type="PATRIC" id="fig|1236703.3.peg.837"/>
<dbReference type="NCBIfam" id="NF004585">
    <property type="entry name" value="PRK05928.2-2"/>
    <property type="match status" value="1"/>
</dbReference>
<comment type="caution">
    <text evidence="11">The sequence shown here is derived from an EMBL/GenBank/DDBJ whole genome shotgun (WGS) entry which is preliminary data.</text>
</comment>
<dbReference type="GO" id="GO:0006780">
    <property type="term" value="P:uroporphyrinogen III biosynthetic process"/>
    <property type="evidence" value="ECO:0007669"/>
    <property type="project" value="UniProtKB-UniRule"/>
</dbReference>
<organism evidence="11 12">
    <name type="scientific">Candidatus Photodesmus katoptron Akat1</name>
    <dbReference type="NCBI Taxonomy" id="1236703"/>
    <lineage>
        <taxon>Bacteria</taxon>
        <taxon>Pseudomonadati</taxon>
        <taxon>Pseudomonadota</taxon>
        <taxon>Gammaproteobacteria</taxon>
        <taxon>Vibrionales</taxon>
        <taxon>Vibrionaceae</taxon>
        <taxon>Candidatus Photodesmus</taxon>
    </lineage>
</organism>
<gene>
    <name evidence="11" type="ORF">O1U_0808</name>
</gene>
<evidence type="ECO:0000256" key="5">
    <source>
        <dbReference type="ARBA" id="ARBA00023244"/>
    </source>
</evidence>
<dbReference type="STRING" id="28176.CF66_3057"/>
<comment type="similarity">
    <text evidence="2 9">Belongs to the uroporphyrinogen-III synthase family.</text>
</comment>
<name>S3DK28_9GAMM</name>
<keyword evidence="5 9" id="KW-0627">Porphyrin biosynthesis</keyword>
<dbReference type="Proteomes" id="UP000053688">
    <property type="component" value="Unassembled WGS sequence"/>
</dbReference>
<proteinExistence type="inferred from homology"/>
<evidence type="ECO:0000259" key="10">
    <source>
        <dbReference type="Pfam" id="PF02602"/>
    </source>
</evidence>
<dbReference type="PANTHER" id="PTHR38042:SF1">
    <property type="entry name" value="UROPORPHYRINOGEN-III SYNTHASE, CHLOROPLASTIC"/>
    <property type="match status" value="1"/>
</dbReference>
<evidence type="ECO:0000256" key="3">
    <source>
        <dbReference type="ARBA" id="ARBA00013109"/>
    </source>
</evidence>
<comment type="function">
    <text evidence="6 9">Catalyzes cyclization of the linear tetrapyrrole, hydroxymethylbilane, to the macrocyclic uroporphyrinogen III.</text>
</comment>
<reference evidence="11 12" key="1">
    <citation type="journal article" date="2014" name="Environ. Microbiol.">
        <title>Genomic signatures of obligate host dependence in the luminous bacterial symbiont of a vertebrate.</title>
        <authorList>
            <person name="Hendry T.A."/>
            <person name="de Wet J.R."/>
            <person name="Dunlap P.V."/>
        </authorList>
    </citation>
    <scope>NUCLEOTIDE SEQUENCE [LARGE SCALE GENOMIC DNA]</scope>
    <source>
        <strain evidence="11 12">Akat1</strain>
    </source>
</reference>
<dbReference type="Gene3D" id="3.40.50.10090">
    <property type="match status" value="2"/>
</dbReference>
<keyword evidence="4 9" id="KW-0456">Lyase</keyword>